<evidence type="ECO:0000256" key="1">
    <source>
        <dbReference type="SAM" id="SignalP"/>
    </source>
</evidence>
<dbReference type="AlphaFoldDB" id="A0AAV9GV52"/>
<dbReference type="EMBL" id="MU865926">
    <property type="protein sequence ID" value="KAK4451932.1"/>
    <property type="molecule type" value="Genomic_DNA"/>
</dbReference>
<sequence length="312" mass="34698">MRSVICLLLPLLGAVRVAADDSSHVGVAYNGTVECVMDRYKYDSPIKEDCYGALDLVLNHTNCDGGKGVYRLKNGECTSPMTVGNCSMTVCAGANDVVEQEAFNSSLINQAVINSDFFNICIDYDLWGSLITWPTAQYPGGWNFTFFETRPGEDEEGTWPIPKPGMPAGEANELVSRDSQPDITVGNRTWYFRPPMLDDPIIRPLGDAAPANCTDNMRADFNGTDCREAINVLFNKNLWTNPFDFPASSCMNGSTPENTCTATICNFHPDERGSRYNTRELVRKMATLHYNCSKWFGKGSKWTFEQTELSFT</sequence>
<protein>
    <recommendedName>
        <fullName evidence="4">Cyanovirin-N domain-containing protein</fullName>
    </recommendedName>
</protein>
<accession>A0AAV9GV52</accession>
<evidence type="ECO:0000313" key="2">
    <source>
        <dbReference type="EMBL" id="KAK4451932.1"/>
    </source>
</evidence>
<reference evidence="2" key="1">
    <citation type="journal article" date="2023" name="Mol. Phylogenet. Evol.">
        <title>Genome-scale phylogeny and comparative genomics of the fungal order Sordariales.</title>
        <authorList>
            <person name="Hensen N."/>
            <person name="Bonometti L."/>
            <person name="Westerberg I."/>
            <person name="Brannstrom I.O."/>
            <person name="Guillou S."/>
            <person name="Cros-Aarteil S."/>
            <person name="Calhoun S."/>
            <person name="Haridas S."/>
            <person name="Kuo A."/>
            <person name="Mondo S."/>
            <person name="Pangilinan J."/>
            <person name="Riley R."/>
            <person name="LaButti K."/>
            <person name="Andreopoulos B."/>
            <person name="Lipzen A."/>
            <person name="Chen C."/>
            <person name="Yan M."/>
            <person name="Daum C."/>
            <person name="Ng V."/>
            <person name="Clum A."/>
            <person name="Steindorff A."/>
            <person name="Ohm R.A."/>
            <person name="Martin F."/>
            <person name="Silar P."/>
            <person name="Natvig D.O."/>
            <person name="Lalanne C."/>
            <person name="Gautier V."/>
            <person name="Ament-Velasquez S.L."/>
            <person name="Kruys A."/>
            <person name="Hutchinson M.I."/>
            <person name="Powell A.J."/>
            <person name="Barry K."/>
            <person name="Miller A.N."/>
            <person name="Grigoriev I.V."/>
            <person name="Debuchy R."/>
            <person name="Gladieux P."/>
            <person name="Hiltunen Thoren M."/>
            <person name="Johannesson H."/>
        </authorList>
    </citation>
    <scope>NUCLEOTIDE SEQUENCE</scope>
    <source>
        <strain evidence="2">PSN243</strain>
    </source>
</reference>
<comment type="caution">
    <text evidence="2">The sequence shown here is derived from an EMBL/GenBank/DDBJ whole genome shotgun (WGS) entry which is preliminary data.</text>
</comment>
<evidence type="ECO:0000313" key="3">
    <source>
        <dbReference type="Proteomes" id="UP001321760"/>
    </source>
</evidence>
<evidence type="ECO:0008006" key="4">
    <source>
        <dbReference type="Google" id="ProtNLM"/>
    </source>
</evidence>
<organism evidence="2 3">
    <name type="scientific">Podospora aff. communis PSN243</name>
    <dbReference type="NCBI Taxonomy" id="3040156"/>
    <lineage>
        <taxon>Eukaryota</taxon>
        <taxon>Fungi</taxon>
        <taxon>Dikarya</taxon>
        <taxon>Ascomycota</taxon>
        <taxon>Pezizomycotina</taxon>
        <taxon>Sordariomycetes</taxon>
        <taxon>Sordariomycetidae</taxon>
        <taxon>Sordariales</taxon>
        <taxon>Podosporaceae</taxon>
        <taxon>Podospora</taxon>
    </lineage>
</organism>
<keyword evidence="1" id="KW-0732">Signal</keyword>
<feature type="signal peptide" evidence="1">
    <location>
        <begin position="1"/>
        <end position="19"/>
    </location>
</feature>
<gene>
    <name evidence="2" type="ORF">QBC34DRAFT_436193</name>
</gene>
<feature type="chain" id="PRO_5043877574" description="Cyanovirin-N domain-containing protein" evidence="1">
    <location>
        <begin position="20"/>
        <end position="312"/>
    </location>
</feature>
<keyword evidence="3" id="KW-1185">Reference proteome</keyword>
<proteinExistence type="predicted"/>
<name>A0AAV9GV52_9PEZI</name>
<reference evidence="2" key="2">
    <citation type="submission" date="2023-05" db="EMBL/GenBank/DDBJ databases">
        <authorList>
            <consortium name="Lawrence Berkeley National Laboratory"/>
            <person name="Steindorff A."/>
            <person name="Hensen N."/>
            <person name="Bonometti L."/>
            <person name="Westerberg I."/>
            <person name="Brannstrom I.O."/>
            <person name="Guillou S."/>
            <person name="Cros-Aarteil S."/>
            <person name="Calhoun S."/>
            <person name="Haridas S."/>
            <person name="Kuo A."/>
            <person name="Mondo S."/>
            <person name="Pangilinan J."/>
            <person name="Riley R."/>
            <person name="Labutti K."/>
            <person name="Andreopoulos B."/>
            <person name="Lipzen A."/>
            <person name="Chen C."/>
            <person name="Yanf M."/>
            <person name="Daum C."/>
            <person name="Ng V."/>
            <person name="Clum A."/>
            <person name="Ohm R."/>
            <person name="Martin F."/>
            <person name="Silar P."/>
            <person name="Natvig D."/>
            <person name="Lalanne C."/>
            <person name="Gautier V."/>
            <person name="Ament-Velasquez S.L."/>
            <person name="Kruys A."/>
            <person name="Hutchinson M.I."/>
            <person name="Powell A.J."/>
            <person name="Barry K."/>
            <person name="Miller A.N."/>
            <person name="Grigoriev I.V."/>
            <person name="Debuchy R."/>
            <person name="Gladieux P."/>
            <person name="Thoren M.H."/>
            <person name="Johannesson H."/>
        </authorList>
    </citation>
    <scope>NUCLEOTIDE SEQUENCE</scope>
    <source>
        <strain evidence="2">PSN243</strain>
    </source>
</reference>
<dbReference type="Proteomes" id="UP001321760">
    <property type="component" value="Unassembled WGS sequence"/>
</dbReference>